<gene>
    <name evidence="2" type="primary">Hypp7359</name>
    <name evidence="2" type="ORF">BLAG_LOCUS7260</name>
</gene>
<sequence>MAFFGAFLWILAALGMFYPLAEGSVNLYLSGDEVKKLLGMALALTNQGSGLASFSLAATVSQEITNLEFRTFA</sequence>
<accession>A0A8J9YZL5</accession>
<dbReference type="EMBL" id="OV696699">
    <property type="protein sequence ID" value="CAH1244676.1"/>
    <property type="molecule type" value="Genomic_DNA"/>
</dbReference>
<evidence type="ECO:0000313" key="3">
    <source>
        <dbReference type="Proteomes" id="UP000838412"/>
    </source>
</evidence>
<evidence type="ECO:0000256" key="1">
    <source>
        <dbReference type="SAM" id="SignalP"/>
    </source>
</evidence>
<protein>
    <submittedName>
        <fullName evidence="2">Hypp7359 protein</fullName>
    </submittedName>
</protein>
<dbReference type="AlphaFoldDB" id="A0A8J9YZL5"/>
<feature type="chain" id="PRO_5035449143" evidence="1">
    <location>
        <begin position="24"/>
        <end position="73"/>
    </location>
</feature>
<dbReference type="Proteomes" id="UP000838412">
    <property type="component" value="Chromosome 14"/>
</dbReference>
<feature type="signal peptide" evidence="1">
    <location>
        <begin position="1"/>
        <end position="23"/>
    </location>
</feature>
<keyword evidence="3" id="KW-1185">Reference proteome</keyword>
<name>A0A8J9YZL5_BRALA</name>
<reference evidence="2" key="1">
    <citation type="submission" date="2022-01" db="EMBL/GenBank/DDBJ databases">
        <authorList>
            <person name="Braso-Vives M."/>
        </authorList>
    </citation>
    <scope>NUCLEOTIDE SEQUENCE</scope>
</reference>
<keyword evidence="1" id="KW-0732">Signal</keyword>
<proteinExistence type="predicted"/>
<organism evidence="2 3">
    <name type="scientific">Branchiostoma lanceolatum</name>
    <name type="common">Common lancelet</name>
    <name type="synonym">Amphioxus lanceolatum</name>
    <dbReference type="NCBI Taxonomy" id="7740"/>
    <lineage>
        <taxon>Eukaryota</taxon>
        <taxon>Metazoa</taxon>
        <taxon>Chordata</taxon>
        <taxon>Cephalochordata</taxon>
        <taxon>Leptocardii</taxon>
        <taxon>Amphioxiformes</taxon>
        <taxon>Branchiostomatidae</taxon>
        <taxon>Branchiostoma</taxon>
    </lineage>
</organism>
<evidence type="ECO:0000313" key="2">
    <source>
        <dbReference type="EMBL" id="CAH1244676.1"/>
    </source>
</evidence>